<comment type="subunit">
    <text evidence="10">Interacts with XIAP and BIRC7. Interacts with TRAF6 and MAP3K7; during IL-1 signaling. Identified in the TRIKA2 complex composed of MAP3K7, TAB1 and TAB2. Interacts with TRAF6 and MAPK14; these interactions allow MAPK14 autophosphorylation. Interacts with STING1; interaction takes place following cGAMP activation and promotes TAB1 recruitment to the endoplasmic reticulum, triggering MAP3K7/TAK1 activation and STING1 phosphorylation.</text>
</comment>
<dbReference type="EMBL" id="OU896711">
    <property type="protein sequence ID" value="CAH1171098.1"/>
    <property type="molecule type" value="Genomic_DNA"/>
</dbReference>
<dbReference type="InterPro" id="IPR036457">
    <property type="entry name" value="PPM-type-like_dom_sf"/>
</dbReference>
<protein>
    <recommendedName>
        <fullName evidence="11">TGF-beta-activated kinase 1 and MAP3K7-binding protein 1</fullName>
    </recommendedName>
    <alternativeName>
        <fullName evidence="12">Mitogen-activated protein kinase kinase kinase 7-interacting protein 1</fullName>
    </alternativeName>
    <alternativeName>
        <fullName evidence="13">TGF-beta-activated kinase 1-binding protein 1</fullName>
    </alternativeName>
</protein>
<dbReference type="GO" id="GO:0004722">
    <property type="term" value="F:protein serine/threonine phosphatase activity"/>
    <property type="evidence" value="ECO:0007669"/>
    <property type="project" value="InterPro"/>
</dbReference>
<keyword evidence="17" id="KW-1185">Reference proteome</keyword>
<dbReference type="Pfam" id="PF00481">
    <property type="entry name" value="PP2C"/>
    <property type="match status" value="1"/>
</dbReference>
<evidence type="ECO:0000256" key="11">
    <source>
        <dbReference type="ARBA" id="ARBA00074232"/>
    </source>
</evidence>
<evidence type="ECO:0000256" key="5">
    <source>
        <dbReference type="ARBA" id="ARBA00022824"/>
    </source>
</evidence>
<reference evidence="16" key="2">
    <citation type="submission" date="2022-10" db="EMBL/GenBank/DDBJ databases">
        <authorList>
            <consortium name="ENA_rothamsted_submissions"/>
            <consortium name="culmorum"/>
            <person name="King R."/>
        </authorList>
    </citation>
    <scope>NUCLEOTIDE SEQUENCE</scope>
</reference>
<evidence type="ECO:0000256" key="13">
    <source>
        <dbReference type="ARBA" id="ARBA00080658"/>
    </source>
</evidence>
<evidence type="ECO:0000256" key="1">
    <source>
        <dbReference type="ARBA" id="ARBA00004397"/>
    </source>
</evidence>
<accession>A0A9P0DSI6</accession>
<evidence type="ECO:0000313" key="17">
    <source>
        <dbReference type="Proteomes" id="UP001153737"/>
    </source>
</evidence>
<evidence type="ECO:0000256" key="14">
    <source>
        <dbReference type="SAM" id="MobiDB-lite"/>
    </source>
</evidence>
<dbReference type="GO" id="GO:0005829">
    <property type="term" value="C:cytosol"/>
    <property type="evidence" value="ECO:0007669"/>
    <property type="project" value="UniProtKB-SubCell"/>
</dbReference>
<dbReference type="AlphaFoldDB" id="A0A9P0DSI6"/>
<feature type="compositionally biased region" description="Low complexity" evidence="14">
    <location>
        <begin position="403"/>
        <end position="425"/>
    </location>
</feature>
<name>A0A9P0DSI6_PHACE</name>
<evidence type="ECO:0000256" key="4">
    <source>
        <dbReference type="ARBA" id="ARBA00022553"/>
    </source>
</evidence>
<feature type="region of interest" description="Disordered" evidence="14">
    <location>
        <begin position="396"/>
        <end position="436"/>
    </location>
</feature>
<keyword evidence="6" id="KW-0832">Ubl conjugation</keyword>
<dbReference type="InterPro" id="IPR015655">
    <property type="entry name" value="PP2C"/>
</dbReference>
<dbReference type="GO" id="GO:0007165">
    <property type="term" value="P:signal transduction"/>
    <property type="evidence" value="ECO:0007669"/>
    <property type="project" value="UniProtKB-ARBA"/>
</dbReference>
<dbReference type="Gene3D" id="3.60.40.10">
    <property type="entry name" value="PPM-type phosphatase domain"/>
    <property type="match status" value="1"/>
</dbReference>
<dbReference type="PANTHER" id="PTHR13832">
    <property type="entry name" value="PROTEIN PHOSPHATASE 2C"/>
    <property type="match status" value="1"/>
</dbReference>
<evidence type="ECO:0000256" key="7">
    <source>
        <dbReference type="ARBA" id="ARBA00023136"/>
    </source>
</evidence>
<organism evidence="16 17">
    <name type="scientific">Phaedon cochleariae</name>
    <name type="common">Mustard beetle</name>
    <dbReference type="NCBI Taxonomy" id="80249"/>
    <lineage>
        <taxon>Eukaryota</taxon>
        <taxon>Metazoa</taxon>
        <taxon>Ecdysozoa</taxon>
        <taxon>Arthropoda</taxon>
        <taxon>Hexapoda</taxon>
        <taxon>Insecta</taxon>
        <taxon>Pterygota</taxon>
        <taxon>Neoptera</taxon>
        <taxon>Endopterygota</taxon>
        <taxon>Coleoptera</taxon>
        <taxon>Polyphaga</taxon>
        <taxon>Cucujiformia</taxon>
        <taxon>Chrysomeloidea</taxon>
        <taxon>Chrysomelidae</taxon>
        <taxon>Chrysomelinae</taxon>
        <taxon>Chrysomelini</taxon>
        <taxon>Phaedon</taxon>
    </lineage>
</organism>
<reference evidence="16" key="1">
    <citation type="submission" date="2022-01" db="EMBL/GenBank/DDBJ databases">
        <authorList>
            <person name="King R."/>
        </authorList>
    </citation>
    <scope>NUCLEOTIDE SEQUENCE</scope>
</reference>
<evidence type="ECO:0000259" key="15">
    <source>
        <dbReference type="PROSITE" id="PS51746"/>
    </source>
</evidence>
<keyword evidence="5" id="KW-0256">Endoplasmic reticulum</keyword>
<dbReference type="GO" id="GO:0005789">
    <property type="term" value="C:endoplasmic reticulum membrane"/>
    <property type="evidence" value="ECO:0007669"/>
    <property type="project" value="UniProtKB-SubCell"/>
</dbReference>
<sequence>MKMRSLKSPQSSYKNTQSWTDDLPICKNTGIGFSTNQIYREDGNPQEAHQYEDCSCHFKFNDSFYWYALFDGHEGKRAAEFCWQRLTAEIYFSQLDEIKTNDEVKELLNQAFITVEKAYMESLEDVVAERTSLLYDIPAGLNSYEAYQKMPQVVEGINRLNCELSSGTAAAVALIYKNKLYVANVGNCRVLLCQNDANSVLKVVQLSVDHDLKNEDELLRLSQIGINTKSLRHSTRLGNQENTRCIGNYMVKGGYKDFEDLAQATREPIIAEPDIHGGIVLDELSRFLLLISSGLYKSLEATGIEQVNKFIAECVVEQFREQATLTGVAQAVVDKAVRLHHDWYMSNSLHPSCIPKREDITLVLRNFNFHMPNAITSPTTPTVTFNPVVTANSLSDQSDYSATSTTMNNSNITTRTSDTTSSSSRTETDDGIGPDQKIEAYTDFSDFYRNFEKAKREGTLPEELNF</sequence>
<dbReference type="FunFam" id="3.60.40.10:FF:000014">
    <property type="entry name" value="TGF-beta-activated kinase 1 and MAP3K7-binding protein 1-like"/>
    <property type="match status" value="1"/>
</dbReference>
<comment type="subcellular location">
    <subcellularLocation>
        <location evidence="2">Cytoplasm</location>
        <location evidence="2">Cytosol</location>
    </subcellularLocation>
    <subcellularLocation>
        <location evidence="1">Endoplasmic reticulum membrane</location>
        <topology evidence="1">Peripheral membrane protein</topology>
        <orientation evidence="1">Cytoplasmic side</orientation>
    </subcellularLocation>
</comment>
<evidence type="ECO:0000256" key="9">
    <source>
        <dbReference type="ARBA" id="ARBA00057862"/>
    </source>
</evidence>
<keyword evidence="3" id="KW-0963">Cytoplasm</keyword>
<evidence type="ECO:0000256" key="8">
    <source>
        <dbReference type="ARBA" id="ARBA00023180"/>
    </source>
</evidence>
<evidence type="ECO:0000256" key="6">
    <source>
        <dbReference type="ARBA" id="ARBA00022843"/>
    </source>
</evidence>
<proteinExistence type="predicted"/>
<dbReference type="SMART" id="SM00332">
    <property type="entry name" value="PP2Cc"/>
    <property type="match status" value="1"/>
</dbReference>
<keyword evidence="4" id="KW-0597">Phosphoprotein</keyword>
<keyword evidence="7" id="KW-0472">Membrane</keyword>
<dbReference type="GO" id="GO:1902533">
    <property type="term" value="P:positive regulation of intracellular signal transduction"/>
    <property type="evidence" value="ECO:0007669"/>
    <property type="project" value="UniProtKB-ARBA"/>
</dbReference>
<dbReference type="SUPFAM" id="SSF81606">
    <property type="entry name" value="PP2C-like"/>
    <property type="match status" value="1"/>
</dbReference>
<feature type="domain" description="PPM-type phosphatase" evidence="15">
    <location>
        <begin position="30"/>
        <end position="367"/>
    </location>
</feature>
<dbReference type="CDD" id="cd00143">
    <property type="entry name" value="PP2Cc"/>
    <property type="match status" value="1"/>
</dbReference>
<dbReference type="InterPro" id="IPR001932">
    <property type="entry name" value="PPM-type_phosphatase-like_dom"/>
</dbReference>
<comment type="function">
    <text evidence="9">Key adapter protein that plays an essential role in JNK and NF-kappa-B activation and proinflammatory cytokines production in response to stimulation with TLRs and cytokines. Mechanistically, associates with the catalytic domain of MAP3K7/TAK1 to trigger MAP3K7/TAK1 autophosphorylation leading to its full activation. Similarly, associates with MAPK14 and triggers its autophosphorylation and subsequent activation. In turn, MAPK14 phosphorylates TAB1 and inhibits MAP3K7/TAK1 activation in a feedback control mechanism. Also plays a role in recruiting MAPK14 to the TAK1 complex for the phosphorylation of the TAB2 and TAB3 regulatory subunits.</text>
</comment>
<evidence type="ECO:0000256" key="3">
    <source>
        <dbReference type="ARBA" id="ARBA00022490"/>
    </source>
</evidence>
<evidence type="ECO:0000256" key="2">
    <source>
        <dbReference type="ARBA" id="ARBA00004514"/>
    </source>
</evidence>
<evidence type="ECO:0000313" key="16">
    <source>
        <dbReference type="EMBL" id="CAH1171098.1"/>
    </source>
</evidence>
<dbReference type="GO" id="GO:0008047">
    <property type="term" value="F:enzyme activator activity"/>
    <property type="evidence" value="ECO:0007669"/>
    <property type="project" value="UniProtKB-ARBA"/>
</dbReference>
<keyword evidence="8" id="KW-0325">Glycoprotein</keyword>
<evidence type="ECO:0000256" key="10">
    <source>
        <dbReference type="ARBA" id="ARBA00062935"/>
    </source>
</evidence>
<dbReference type="Proteomes" id="UP001153737">
    <property type="component" value="Chromosome 5"/>
</dbReference>
<dbReference type="OrthoDB" id="10049211at2759"/>
<dbReference type="PANTHER" id="PTHR13832:SF533">
    <property type="entry name" value="TGF-BETA-ACTIVATED KINASE 1 AND MAP3K7-BINDING PROTEIN 1"/>
    <property type="match status" value="1"/>
</dbReference>
<dbReference type="PROSITE" id="PS51746">
    <property type="entry name" value="PPM_2"/>
    <property type="match status" value="1"/>
</dbReference>
<evidence type="ECO:0000256" key="12">
    <source>
        <dbReference type="ARBA" id="ARBA00080486"/>
    </source>
</evidence>
<gene>
    <name evidence="16" type="ORF">PHAECO_LOCUS9123</name>
</gene>